<dbReference type="SUPFAM" id="SSF52540">
    <property type="entry name" value="P-loop containing nucleoside triphosphate hydrolases"/>
    <property type="match status" value="1"/>
</dbReference>
<evidence type="ECO:0000313" key="1">
    <source>
        <dbReference type="EMBL" id="MBW4544774.1"/>
    </source>
</evidence>
<gene>
    <name evidence="1" type="ORF">KME25_10085</name>
</gene>
<dbReference type="InterPro" id="IPR053226">
    <property type="entry name" value="Pyrrolopyrazine_biosynth_F"/>
</dbReference>
<evidence type="ECO:0008006" key="3">
    <source>
        <dbReference type="Google" id="ProtNLM"/>
    </source>
</evidence>
<sequence>MALPTIRVLISPCRSGSTAFMRSMAQNPDVHCFFQPIKEGVREGKSPSYSIFDGTHKTFAQNPGKIFFIKETFGHAFQEECCFEAFPNQESVVRSRSIFLLRDPVETWSSWKKLKAAGKKGWEGVCDFNLFKTAYKHTHDTFMRNQDISDQITCLTREHLLENPYKVFQLICSRWDIPFTDNMIHWTKPFDVNDISCGEGHQETFTRLQHKDMRESTSFYAVENNKDRWQNSLVTSEEREEIEMTLKPLHEKFAALSNVYYPLGENLKSA</sequence>
<protein>
    <recommendedName>
        <fullName evidence="3">Sulfotransferase domain-containing protein</fullName>
    </recommendedName>
</protein>
<dbReference type="EMBL" id="JAHHIF010000010">
    <property type="protein sequence ID" value="MBW4544774.1"/>
    <property type="molecule type" value="Genomic_DNA"/>
</dbReference>
<dbReference type="PANTHER" id="PTHR48419:SF1">
    <property type="entry name" value="SULFOTRANSFERASE DOMAIN-CONTAINING PROTEIN"/>
    <property type="match status" value="1"/>
</dbReference>
<name>A0A951PKD2_9CYAN</name>
<reference evidence="1" key="2">
    <citation type="journal article" date="2022" name="Microbiol. Resour. Announc.">
        <title>Metagenome Sequencing to Explore Phylogenomics of Terrestrial Cyanobacteria.</title>
        <authorList>
            <person name="Ward R.D."/>
            <person name="Stajich J.E."/>
            <person name="Johansen J.R."/>
            <person name="Huntemann M."/>
            <person name="Clum A."/>
            <person name="Foster B."/>
            <person name="Foster B."/>
            <person name="Roux S."/>
            <person name="Palaniappan K."/>
            <person name="Varghese N."/>
            <person name="Mukherjee S."/>
            <person name="Reddy T.B.K."/>
            <person name="Daum C."/>
            <person name="Copeland A."/>
            <person name="Chen I.A."/>
            <person name="Ivanova N.N."/>
            <person name="Kyrpides N.C."/>
            <person name="Shapiro N."/>
            <person name="Eloe-Fadrosh E.A."/>
            <person name="Pietrasiak N."/>
        </authorList>
    </citation>
    <scope>NUCLEOTIDE SEQUENCE</scope>
    <source>
        <strain evidence="1">CPER-KK1</strain>
    </source>
</reference>
<accession>A0A951PKD2</accession>
<organism evidence="1 2">
    <name type="scientific">Symplocastrum torsivum CPER-KK1</name>
    <dbReference type="NCBI Taxonomy" id="450513"/>
    <lineage>
        <taxon>Bacteria</taxon>
        <taxon>Bacillati</taxon>
        <taxon>Cyanobacteriota</taxon>
        <taxon>Cyanophyceae</taxon>
        <taxon>Oscillatoriophycideae</taxon>
        <taxon>Oscillatoriales</taxon>
        <taxon>Microcoleaceae</taxon>
        <taxon>Symplocastrum</taxon>
    </lineage>
</organism>
<proteinExistence type="predicted"/>
<dbReference type="PANTHER" id="PTHR48419">
    <property type="entry name" value="SULFOTRANSFERASE DOMAIN-CONTAINING PROTEIN"/>
    <property type="match status" value="1"/>
</dbReference>
<comment type="caution">
    <text evidence="1">The sequence shown here is derived from an EMBL/GenBank/DDBJ whole genome shotgun (WGS) entry which is preliminary data.</text>
</comment>
<dbReference type="AlphaFoldDB" id="A0A951PKD2"/>
<dbReference type="Proteomes" id="UP000753908">
    <property type="component" value="Unassembled WGS sequence"/>
</dbReference>
<dbReference type="InterPro" id="IPR027417">
    <property type="entry name" value="P-loop_NTPase"/>
</dbReference>
<reference evidence="1" key="1">
    <citation type="submission" date="2021-05" db="EMBL/GenBank/DDBJ databases">
        <authorList>
            <person name="Pietrasiak N."/>
            <person name="Ward R."/>
            <person name="Stajich J.E."/>
            <person name="Kurbessoian T."/>
        </authorList>
    </citation>
    <scope>NUCLEOTIDE SEQUENCE</scope>
    <source>
        <strain evidence="1">CPER-KK1</strain>
    </source>
</reference>
<dbReference type="Gene3D" id="3.40.50.300">
    <property type="entry name" value="P-loop containing nucleotide triphosphate hydrolases"/>
    <property type="match status" value="1"/>
</dbReference>
<evidence type="ECO:0000313" key="2">
    <source>
        <dbReference type="Proteomes" id="UP000753908"/>
    </source>
</evidence>